<dbReference type="InterPro" id="IPR008999">
    <property type="entry name" value="Actin-crosslinking"/>
</dbReference>
<comment type="caution">
    <text evidence="1">The sequence shown here is derived from an EMBL/GenBank/DDBJ whole genome shotgun (WGS) entry which is preliminary data.</text>
</comment>
<dbReference type="SUPFAM" id="SSF50405">
    <property type="entry name" value="Actin-crosslinking proteins"/>
    <property type="match status" value="1"/>
</dbReference>
<accession>A0ABN9RK47</accession>
<keyword evidence="2" id="KW-1185">Reference proteome</keyword>
<dbReference type="CDD" id="cd00257">
    <property type="entry name" value="beta-trefoil_FSCN-like"/>
    <property type="match status" value="1"/>
</dbReference>
<dbReference type="Proteomes" id="UP001189429">
    <property type="component" value="Unassembled WGS sequence"/>
</dbReference>
<evidence type="ECO:0000313" key="2">
    <source>
        <dbReference type="Proteomes" id="UP001189429"/>
    </source>
</evidence>
<reference evidence="1" key="1">
    <citation type="submission" date="2023-10" db="EMBL/GenBank/DDBJ databases">
        <authorList>
            <person name="Chen Y."/>
            <person name="Shah S."/>
            <person name="Dougan E. K."/>
            <person name="Thang M."/>
            <person name="Chan C."/>
        </authorList>
    </citation>
    <scope>NUCLEOTIDE SEQUENCE [LARGE SCALE GENOMIC DNA]</scope>
</reference>
<proteinExistence type="predicted"/>
<name>A0ABN9RK47_9DINO</name>
<evidence type="ECO:0000313" key="1">
    <source>
        <dbReference type="EMBL" id="CAK0819228.1"/>
    </source>
</evidence>
<gene>
    <name evidence="1" type="ORF">PCOR1329_LOCUS21260</name>
</gene>
<dbReference type="EMBL" id="CAUYUJ010006980">
    <property type="protein sequence ID" value="CAK0819228.1"/>
    <property type="molecule type" value="Genomic_DNA"/>
</dbReference>
<sequence>MAADILRFECVQIQCPTHCNYLGMCPGDSDAKVYGAEVCSYWENFKVIAHDNGYVSFQSVAHGNYLCVCPGDSGAKVVGTKNCLAWEHFKVIDQGDGYVSLQSAAHGNYLCMYPGEDAKVVGTKNCSAWERFKVTGKKREIDVRSERWYSHYRHSVFATIANAKVLGCDRTRLVQVKPPLECPRTNLEVPALMVDIYDAYRQKRAPFFDHAGVERITYDSITTCQVSKDELADMLAVYSDKGDCAIVTSCAGPHFEDVEGIVATHNLTAGRRKLQKVLIGWATAGDMYKNPSRD</sequence>
<dbReference type="Gene3D" id="2.80.10.50">
    <property type="match status" value="1"/>
</dbReference>
<organism evidence="1 2">
    <name type="scientific">Prorocentrum cordatum</name>
    <dbReference type="NCBI Taxonomy" id="2364126"/>
    <lineage>
        <taxon>Eukaryota</taxon>
        <taxon>Sar</taxon>
        <taxon>Alveolata</taxon>
        <taxon>Dinophyceae</taxon>
        <taxon>Prorocentrales</taxon>
        <taxon>Prorocentraceae</taxon>
        <taxon>Prorocentrum</taxon>
    </lineage>
</organism>
<protein>
    <submittedName>
        <fullName evidence="1">Uncharacterized protein</fullName>
    </submittedName>
</protein>